<sequence>MDAKQHVVGYQFGWQQPDGEGVDTTQNNHRLLAIVAEQLTELTSGLCFLNTCSSSLLSESLQTMTPANTVLVMRSESLQDNASVILLLALHKRGFGLAVRGATLDFMRQNEILLPRIGYFLMDSADQQFTDVVKLISYRYPLSHVVIEQISSWTEFNAFAEQNGLCIFENLCNLSRAYQPSIKLSSGTQQILRLLQMVQENVDIRELEKILQTDSTLSFKLLRYINSAGFGLTVEIQSLRQAVAMLGYMPLFRWLILMLARTSNDGFSPALLELSIIRGRFVELLARDFLSKSEAENLFVVGMFSQLDHLLGIPIEQVLQEVVLSESVNQALISRGGVYGPFLTLAEAIERRNGAAANIAVPLLVTAEQVNQAHLSALVWARNLKL</sequence>
<dbReference type="PANTHER" id="PTHR33525">
    <property type="match status" value="1"/>
</dbReference>
<evidence type="ECO:0000313" key="2">
    <source>
        <dbReference type="EMBL" id="QJC57843.1"/>
    </source>
</evidence>
<feature type="domain" description="HDOD" evidence="1">
    <location>
        <begin position="184"/>
        <end position="370"/>
    </location>
</feature>
<dbReference type="Gene3D" id="1.10.3210.10">
    <property type="entry name" value="Hypothetical protein af1432"/>
    <property type="match status" value="1"/>
</dbReference>
<dbReference type="GO" id="GO:0071111">
    <property type="term" value="F:cyclic-guanylate-specific phosphodiesterase activity"/>
    <property type="evidence" value="ECO:0007669"/>
    <property type="project" value="UniProtKB-EC"/>
</dbReference>
<reference evidence="2 3" key="1">
    <citation type="submission" date="2020-04" db="EMBL/GenBank/DDBJ databases">
        <title>Complete genome of a Psychrophilic, Marine, Gas Vacuolate Bacterium Polaromonas vacuolata KCTC 22033T.</title>
        <authorList>
            <person name="Hwang K."/>
            <person name="Kim K.M."/>
        </authorList>
    </citation>
    <scope>NUCLEOTIDE SEQUENCE [LARGE SCALE GENOMIC DNA]</scope>
    <source>
        <strain evidence="2 3">KCTC 22033</strain>
    </source>
</reference>
<organism evidence="2 3">
    <name type="scientific">Polaromonas vacuolata</name>
    <dbReference type="NCBI Taxonomy" id="37448"/>
    <lineage>
        <taxon>Bacteria</taxon>
        <taxon>Pseudomonadati</taxon>
        <taxon>Pseudomonadota</taxon>
        <taxon>Betaproteobacteria</taxon>
        <taxon>Burkholderiales</taxon>
        <taxon>Comamonadaceae</taxon>
        <taxon>Polaromonas</taxon>
    </lineage>
</organism>
<gene>
    <name evidence="2" type="primary">cdgJ_1</name>
    <name evidence="2" type="ORF">HC248_03174</name>
</gene>
<dbReference type="InterPro" id="IPR013976">
    <property type="entry name" value="HDOD"/>
</dbReference>
<accession>A0A6H2HDH7</accession>
<keyword evidence="2" id="KW-0378">Hydrolase</keyword>
<keyword evidence="3" id="KW-1185">Reference proteome</keyword>
<proteinExistence type="predicted"/>
<dbReference type="PANTHER" id="PTHR33525:SF4">
    <property type="entry name" value="CYCLIC DI-GMP PHOSPHODIESTERASE CDGJ"/>
    <property type="match status" value="1"/>
</dbReference>
<name>A0A6H2HDH7_9BURK</name>
<dbReference type="Pfam" id="PF08668">
    <property type="entry name" value="HDOD"/>
    <property type="match status" value="1"/>
</dbReference>
<evidence type="ECO:0000259" key="1">
    <source>
        <dbReference type="PROSITE" id="PS51833"/>
    </source>
</evidence>
<evidence type="ECO:0000313" key="3">
    <source>
        <dbReference type="Proteomes" id="UP000502041"/>
    </source>
</evidence>
<dbReference type="RefSeq" id="WP_168923305.1">
    <property type="nucleotide sequence ID" value="NZ_CP051461.1"/>
</dbReference>
<dbReference type="PROSITE" id="PS51833">
    <property type="entry name" value="HDOD"/>
    <property type="match status" value="1"/>
</dbReference>
<dbReference type="Proteomes" id="UP000502041">
    <property type="component" value="Chromosome"/>
</dbReference>
<dbReference type="EMBL" id="CP051461">
    <property type="protein sequence ID" value="QJC57843.1"/>
    <property type="molecule type" value="Genomic_DNA"/>
</dbReference>
<dbReference type="SUPFAM" id="SSF109604">
    <property type="entry name" value="HD-domain/PDEase-like"/>
    <property type="match status" value="1"/>
</dbReference>
<protein>
    <submittedName>
        <fullName evidence="2">Cyclic di-GMP phosphodiesterase CdgJ</fullName>
        <ecNumber evidence="2">3.1.4.52</ecNumber>
    </submittedName>
</protein>
<dbReference type="AlphaFoldDB" id="A0A6H2HDH7"/>
<dbReference type="EC" id="3.1.4.52" evidence="2"/>
<dbReference type="KEGG" id="pvac:HC248_03174"/>
<dbReference type="InterPro" id="IPR052340">
    <property type="entry name" value="RNase_Y/CdgJ"/>
</dbReference>